<reference evidence="2 3" key="1">
    <citation type="submission" date="2016-10" db="EMBL/GenBank/DDBJ databases">
        <authorList>
            <person name="de Groot N.N."/>
        </authorList>
    </citation>
    <scope>NUCLEOTIDE SEQUENCE [LARGE SCALE GENOMIC DNA]</scope>
    <source>
        <strain evidence="2 3">ATCC 43154</strain>
    </source>
</reference>
<evidence type="ECO:0000313" key="3">
    <source>
        <dbReference type="Proteomes" id="UP000199470"/>
    </source>
</evidence>
<keyword evidence="3" id="KW-1185">Reference proteome</keyword>
<protein>
    <submittedName>
        <fullName evidence="2">Predicted nuclease of the RNAse H fold, HicB family</fullName>
    </submittedName>
</protein>
<dbReference type="Pfam" id="PF15919">
    <property type="entry name" value="HicB_lk_antitox"/>
    <property type="match status" value="1"/>
</dbReference>
<dbReference type="PANTHER" id="PTHR34504:SF2">
    <property type="entry name" value="UPF0150 PROTEIN SSL0259"/>
    <property type="match status" value="1"/>
</dbReference>
<dbReference type="InterPro" id="IPR035069">
    <property type="entry name" value="TTHA1013/TTHA0281-like"/>
</dbReference>
<dbReference type="EMBL" id="FOTW01000008">
    <property type="protein sequence ID" value="SFL80917.1"/>
    <property type="molecule type" value="Genomic_DNA"/>
</dbReference>
<dbReference type="Gene3D" id="3.30.160.250">
    <property type="match status" value="1"/>
</dbReference>
<gene>
    <name evidence="2" type="ORF">SAMN02982985_01564</name>
</gene>
<evidence type="ECO:0000313" key="2">
    <source>
        <dbReference type="EMBL" id="SFL80917.1"/>
    </source>
</evidence>
<dbReference type="SUPFAM" id="SSF143100">
    <property type="entry name" value="TTHA1013/TTHA0281-like"/>
    <property type="match status" value="1"/>
</dbReference>
<accession>A0A1I4KR50</accession>
<dbReference type="STRING" id="758825.SAMN02982985_01564"/>
<dbReference type="AlphaFoldDB" id="A0A1I4KR50"/>
<dbReference type="Proteomes" id="UP000199470">
    <property type="component" value="Unassembled WGS sequence"/>
</dbReference>
<proteinExistence type="predicted"/>
<dbReference type="OrthoDB" id="9807959at2"/>
<sequence length="71" mass="7270">MGFLVVVEEGPSSFGAHVPDLPGCVAVGATREEVLASIEEAIQLHIEDIKASGLPVPQAVSSMATVEVAVN</sequence>
<dbReference type="PANTHER" id="PTHR34504">
    <property type="entry name" value="ANTITOXIN HICB"/>
    <property type="match status" value="1"/>
</dbReference>
<dbReference type="InterPro" id="IPR031807">
    <property type="entry name" value="HicB-like"/>
</dbReference>
<evidence type="ECO:0000259" key="1">
    <source>
        <dbReference type="Pfam" id="PF15919"/>
    </source>
</evidence>
<dbReference type="InterPro" id="IPR051404">
    <property type="entry name" value="TA_system_antitoxin"/>
</dbReference>
<feature type="domain" description="HicB-like antitoxin of toxin-antitoxin system" evidence="1">
    <location>
        <begin position="5"/>
        <end position="65"/>
    </location>
</feature>
<dbReference type="RefSeq" id="WP_093385984.1">
    <property type="nucleotide sequence ID" value="NZ_FOTW01000008.1"/>
</dbReference>
<organism evidence="2 3">
    <name type="scientific">Rugamonas rubra</name>
    <dbReference type="NCBI Taxonomy" id="758825"/>
    <lineage>
        <taxon>Bacteria</taxon>
        <taxon>Pseudomonadati</taxon>
        <taxon>Pseudomonadota</taxon>
        <taxon>Betaproteobacteria</taxon>
        <taxon>Burkholderiales</taxon>
        <taxon>Oxalobacteraceae</taxon>
        <taxon>Telluria group</taxon>
        <taxon>Rugamonas</taxon>
    </lineage>
</organism>
<name>A0A1I4KR50_9BURK</name>